<keyword evidence="3" id="KW-1185">Reference proteome</keyword>
<organism evidence="2 3">
    <name type="scientific">Symbiodinium pilosum</name>
    <name type="common">Dinoflagellate</name>
    <dbReference type="NCBI Taxonomy" id="2952"/>
    <lineage>
        <taxon>Eukaryota</taxon>
        <taxon>Sar</taxon>
        <taxon>Alveolata</taxon>
        <taxon>Dinophyceae</taxon>
        <taxon>Suessiales</taxon>
        <taxon>Symbiodiniaceae</taxon>
        <taxon>Symbiodinium</taxon>
    </lineage>
</organism>
<feature type="compositionally biased region" description="Basic and acidic residues" evidence="1">
    <location>
        <begin position="58"/>
        <end position="72"/>
    </location>
</feature>
<name>A0A812UMT5_SYMPI</name>
<gene>
    <name evidence="2" type="primary">GALNT15</name>
    <name evidence="2" type="ORF">SPIL2461_LOCUS15671</name>
</gene>
<dbReference type="AlphaFoldDB" id="A0A812UMT5"/>
<feature type="region of interest" description="Disordered" evidence="1">
    <location>
        <begin position="37"/>
        <end position="72"/>
    </location>
</feature>
<evidence type="ECO:0000256" key="1">
    <source>
        <dbReference type="SAM" id="MobiDB-lite"/>
    </source>
</evidence>
<dbReference type="OrthoDB" id="435529at2759"/>
<proteinExistence type="predicted"/>
<feature type="compositionally biased region" description="Basic residues" evidence="1">
    <location>
        <begin position="119"/>
        <end position="130"/>
    </location>
</feature>
<sequence>MPALPLPPRKSCEYCHLCNGSRKRKYVEDEEKPADLDVDCGSTEAGESQPALSAFTEDTSKSEVKSELSEPSHDDMLDLISRLWLTPKTVEPVKALKSFLKLYGRLWPGSKSCKAATKAARKRVKRRKRQQPAQPDKRKPNEPEEPPNKPVKEPESEATQGRNGWNLIREVPVCEVPVSELRYSQRTCGAFFRCGRKCLDLVQDLHAGKVDPRKADFLILDVFRKKDSRGRPVLWSADNRRLYALKLFQQYTKGQVKVRVRWQGDFSALKRFERNLDTDSDGVKIRFRPDSHRFFRDSARQARPARRRRTRY</sequence>
<feature type="compositionally biased region" description="Basic and acidic residues" evidence="1">
    <location>
        <begin position="135"/>
        <end position="155"/>
    </location>
</feature>
<feature type="region of interest" description="Disordered" evidence="1">
    <location>
        <begin position="114"/>
        <end position="162"/>
    </location>
</feature>
<comment type="caution">
    <text evidence="2">The sequence shown here is derived from an EMBL/GenBank/DDBJ whole genome shotgun (WGS) entry which is preliminary data.</text>
</comment>
<dbReference type="Proteomes" id="UP000649617">
    <property type="component" value="Unassembled WGS sequence"/>
</dbReference>
<protein>
    <submittedName>
        <fullName evidence="2">GALNT15 protein</fullName>
    </submittedName>
</protein>
<accession>A0A812UMT5</accession>
<evidence type="ECO:0000313" key="3">
    <source>
        <dbReference type="Proteomes" id="UP000649617"/>
    </source>
</evidence>
<evidence type="ECO:0000313" key="2">
    <source>
        <dbReference type="EMBL" id="CAE7587674.1"/>
    </source>
</evidence>
<dbReference type="EMBL" id="CAJNIZ010039136">
    <property type="protein sequence ID" value="CAE7587674.1"/>
    <property type="molecule type" value="Genomic_DNA"/>
</dbReference>
<reference evidence="2" key="1">
    <citation type="submission" date="2021-02" db="EMBL/GenBank/DDBJ databases">
        <authorList>
            <person name="Dougan E. K."/>
            <person name="Rhodes N."/>
            <person name="Thang M."/>
            <person name="Chan C."/>
        </authorList>
    </citation>
    <scope>NUCLEOTIDE SEQUENCE</scope>
</reference>